<dbReference type="InterPro" id="IPR036396">
    <property type="entry name" value="Cyt_P450_sf"/>
</dbReference>
<evidence type="ECO:0000256" key="11">
    <source>
        <dbReference type="ARBA" id="ARBA00023033"/>
    </source>
</evidence>
<comment type="subcellular location">
    <subcellularLocation>
        <location evidence="2">Membrane</location>
    </subcellularLocation>
</comment>
<evidence type="ECO:0000256" key="9">
    <source>
        <dbReference type="ARBA" id="ARBA00023002"/>
    </source>
</evidence>
<dbReference type="InterPro" id="IPR001128">
    <property type="entry name" value="Cyt_P450"/>
</dbReference>
<comment type="caution">
    <text evidence="13">The sequence shown here is derived from an EMBL/GenBank/DDBJ whole genome shotgun (WGS) entry which is preliminary data.</text>
</comment>
<gene>
    <name evidence="13" type="ORF">H1R20_g14181</name>
</gene>
<keyword evidence="10" id="KW-0408">Iron</keyword>
<evidence type="ECO:0000256" key="6">
    <source>
        <dbReference type="ARBA" id="ARBA00022692"/>
    </source>
</evidence>
<evidence type="ECO:0000256" key="2">
    <source>
        <dbReference type="ARBA" id="ARBA00004370"/>
    </source>
</evidence>
<comment type="similarity">
    <text evidence="4">Belongs to the cytochrome P450 family.</text>
</comment>
<comment type="pathway">
    <text evidence="3">Secondary metabolite biosynthesis; terpenoid biosynthesis.</text>
</comment>
<proteinExistence type="inferred from homology"/>
<protein>
    <recommendedName>
        <fullName evidence="15">Cytochrome P450</fullName>
    </recommendedName>
</protein>
<keyword evidence="7" id="KW-0479">Metal-binding</keyword>
<evidence type="ECO:0000256" key="12">
    <source>
        <dbReference type="ARBA" id="ARBA00023136"/>
    </source>
</evidence>
<sequence>MVASLDSKASSGPALSMFMIRKPFSTSHQSGSHSFAQDQHLYESTDDMILANTLVFGHGIFSTRGNHHNKQRKLLFPLFSPTQMRVLTPVFHDVANDLCDAIARQITQGKSQINVLEWLSRTALEFVARGVLGTSFDVHNEIEHPYSVSIKSFPRIMTFPGFIFPRFFILPYVKDLGSPRFRRWVVDMLPWKSLHILRDMVDVMHNTSIAIFGLKKDSSANKDQLSSEPGKGKDLMSVLCEISRHNARTVSIVSSAFFAVKANLAAAEEDQLSDSELLAQISAQADTIIPLSKPITSIDGKPMTEIQLPRKTFVCISLNACNRDPAIWGADAREWRPERWLSPLPETVANAKIPGVYSSLMTFYGGHRSCIGFKFTELEMKVVLSSLLQQFRFALGDKKIIWKMNGINQPMAEDSEADLDKYGLPRLQLPLRVTLLSDSDS</sequence>
<evidence type="ECO:0000256" key="7">
    <source>
        <dbReference type="ARBA" id="ARBA00022723"/>
    </source>
</evidence>
<dbReference type="Proteomes" id="UP001140091">
    <property type="component" value="Unassembled WGS sequence"/>
</dbReference>
<dbReference type="AlphaFoldDB" id="A0A9W8ITX8"/>
<evidence type="ECO:0000256" key="4">
    <source>
        <dbReference type="ARBA" id="ARBA00010617"/>
    </source>
</evidence>
<evidence type="ECO:0000256" key="10">
    <source>
        <dbReference type="ARBA" id="ARBA00023004"/>
    </source>
</evidence>
<evidence type="ECO:0000256" key="3">
    <source>
        <dbReference type="ARBA" id="ARBA00004721"/>
    </source>
</evidence>
<evidence type="ECO:0000256" key="1">
    <source>
        <dbReference type="ARBA" id="ARBA00001971"/>
    </source>
</evidence>
<evidence type="ECO:0000256" key="8">
    <source>
        <dbReference type="ARBA" id="ARBA00022989"/>
    </source>
</evidence>
<dbReference type="SUPFAM" id="SSF48264">
    <property type="entry name" value="Cytochrome P450"/>
    <property type="match status" value="1"/>
</dbReference>
<evidence type="ECO:0000313" key="13">
    <source>
        <dbReference type="EMBL" id="KAJ2922921.1"/>
    </source>
</evidence>
<dbReference type="Gene3D" id="1.10.630.10">
    <property type="entry name" value="Cytochrome P450"/>
    <property type="match status" value="2"/>
</dbReference>
<reference evidence="13" key="1">
    <citation type="submission" date="2022-06" db="EMBL/GenBank/DDBJ databases">
        <title>Genome Sequence of Candolleomyces eurysporus.</title>
        <authorList>
            <person name="Buettner E."/>
        </authorList>
    </citation>
    <scope>NUCLEOTIDE SEQUENCE</scope>
    <source>
        <strain evidence="13">VTCC 930004</strain>
    </source>
</reference>
<dbReference type="PANTHER" id="PTHR24305">
    <property type="entry name" value="CYTOCHROME P450"/>
    <property type="match status" value="1"/>
</dbReference>
<keyword evidence="8" id="KW-1133">Transmembrane helix</keyword>
<keyword evidence="11" id="KW-0503">Monooxygenase</keyword>
<dbReference type="GO" id="GO:0020037">
    <property type="term" value="F:heme binding"/>
    <property type="evidence" value="ECO:0007669"/>
    <property type="project" value="InterPro"/>
</dbReference>
<name>A0A9W8ITX8_9AGAR</name>
<keyword evidence="14" id="KW-1185">Reference proteome</keyword>
<dbReference type="EMBL" id="JANBPK010001473">
    <property type="protein sequence ID" value="KAJ2922921.1"/>
    <property type="molecule type" value="Genomic_DNA"/>
</dbReference>
<dbReference type="OrthoDB" id="1470350at2759"/>
<organism evidence="13 14">
    <name type="scientific">Candolleomyces eurysporus</name>
    <dbReference type="NCBI Taxonomy" id="2828524"/>
    <lineage>
        <taxon>Eukaryota</taxon>
        <taxon>Fungi</taxon>
        <taxon>Dikarya</taxon>
        <taxon>Basidiomycota</taxon>
        <taxon>Agaricomycotina</taxon>
        <taxon>Agaricomycetes</taxon>
        <taxon>Agaricomycetidae</taxon>
        <taxon>Agaricales</taxon>
        <taxon>Agaricineae</taxon>
        <taxon>Psathyrellaceae</taxon>
        <taxon>Candolleomyces</taxon>
    </lineage>
</organism>
<keyword evidence="9" id="KW-0560">Oxidoreductase</keyword>
<evidence type="ECO:0008006" key="15">
    <source>
        <dbReference type="Google" id="ProtNLM"/>
    </source>
</evidence>
<dbReference type="Pfam" id="PF00067">
    <property type="entry name" value="p450"/>
    <property type="match status" value="2"/>
</dbReference>
<keyword evidence="5" id="KW-0349">Heme</keyword>
<dbReference type="PANTHER" id="PTHR24305:SF166">
    <property type="entry name" value="CYTOCHROME P450 12A4, MITOCHONDRIAL-RELATED"/>
    <property type="match status" value="1"/>
</dbReference>
<evidence type="ECO:0000313" key="14">
    <source>
        <dbReference type="Proteomes" id="UP001140091"/>
    </source>
</evidence>
<accession>A0A9W8ITX8</accession>
<keyword evidence="12" id="KW-0472">Membrane</keyword>
<evidence type="ECO:0000256" key="5">
    <source>
        <dbReference type="ARBA" id="ARBA00022617"/>
    </source>
</evidence>
<dbReference type="GO" id="GO:0016020">
    <property type="term" value="C:membrane"/>
    <property type="evidence" value="ECO:0007669"/>
    <property type="project" value="UniProtKB-SubCell"/>
</dbReference>
<feature type="non-terminal residue" evidence="13">
    <location>
        <position position="1"/>
    </location>
</feature>
<comment type="cofactor">
    <cofactor evidence="1">
        <name>heme</name>
        <dbReference type="ChEBI" id="CHEBI:30413"/>
    </cofactor>
</comment>
<dbReference type="GO" id="GO:0004497">
    <property type="term" value="F:monooxygenase activity"/>
    <property type="evidence" value="ECO:0007669"/>
    <property type="project" value="UniProtKB-KW"/>
</dbReference>
<keyword evidence="6" id="KW-0812">Transmembrane</keyword>
<dbReference type="GO" id="GO:0005506">
    <property type="term" value="F:iron ion binding"/>
    <property type="evidence" value="ECO:0007669"/>
    <property type="project" value="InterPro"/>
</dbReference>
<dbReference type="InterPro" id="IPR050121">
    <property type="entry name" value="Cytochrome_P450_monoxygenase"/>
</dbReference>
<dbReference type="GO" id="GO:0016705">
    <property type="term" value="F:oxidoreductase activity, acting on paired donors, with incorporation or reduction of molecular oxygen"/>
    <property type="evidence" value="ECO:0007669"/>
    <property type="project" value="InterPro"/>
</dbReference>